<dbReference type="EMBL" id="CAADGH010000001">
    <property type="protein sequence ID" value="VFK74110.1"/>
    <property type="molecule type" value="Genomic_DNA"/>
</dbReference>
<dbReference type="EMBL" id="CAADFQ010000007">
    <property type="protein sequence ID" value="VFK28822.1"/>
    <property type="molecule type" value="Genomic_DNA"/>
</dbReference>
<evidence type="ECO:0000313" key="1">
    <source>
        <dbReference type="EMBL" id="VFK22493.1"/>
    </source>
</evidence>
<reference evidence="1" key="1">
    <citation type="submission" date="2019-02" db="EMBL/GenBank/DDBJ databases">
        <authorList>
            <person name="Gruber-Vodicka R. H."/>
            <person name="Seah K. B. B."/>
        </authorList>
    </citation>
    <scope>NUCLEOTIDE SEQUENCE</scope>
    <source>
        <strain evidence="1">BECK_BZ197</strain>
        <strain evidence="3">BECK_BZ198</strain>
        <strain evidence="2">BECK_BZ199</strain>
    </source>
</reference>
<evidence type="ECO:0000313" key="3">
    <source>
        <dbReference type="EMBL" id="VFK74110.1"/>
    </source>
</evidence>
<evidence type="ECO:0000313" key="2">
    <source>
        <dbReference type="EMBL" id="VFK28822.1"/>
    </source>
</evidence>
<proteinExistence type="predicted"/>
<dbReference type="EMBL" id="CAADFO010000002">
    <property type="protein sequence ID" value="VFK22493.1"/>
    <property type="molecule type" value="Genomic_DNA"/>
</dbReference>
<accession>A0A450WZR6</accession>
<sequence length="202" mass="22599">MIWSSRRSDWGTEGGCVHRRLRHDNGRVTGFTFHWKGGLPGHHYFTSHHKCPTRQSVTIHRFSQDHNRSTSPCAAPTGSMSPVGTLREGTEPATGWATGSNLLCGVSHTARTTRATALKSRRKPCEAHGEQRKSRSGGIRAFFGFGRQLDCHRDLWVCLALEIDSLYVDIAIRRWEAFVGDKAILEGAGKTFEEIARERRDG</sequence>
<organism evidence="1">
    <name type="scientific">Candidatus Kentrum sp. MB</name>
    <dbReference type="NCBI Taxonomy" id="2138164"/>
    <lineage>
        <taxon>Bacteria</taxon>
        <taxon>Pseudomonadati</taxon>
        <taxon>Pseudomonadota</taxon>
        <taxon>Gammaproteobacteria</taxon>
        <taxon>Candidatus Kentrum</taxon>
    </lineage>
</organism>
<gene>
    <name evidence="1" type="ORF">BECKMB1821G_GA0114241_100240</name>
    <name evidence="3" type="ORF">BECKMB1821H_GA0114242_100141</name>
    <name evidence="2" type="ORF">BECKMB1821I_GA0114274_100741</name>
</gene>
<name>A0A450WZR6_9GAMM</name>
<dbReference type="AlphaFoldDB" id="A0A450WZR6"/>
<protein>
    <submittedName>
        <fullName evidence="1">Uncharacterized protein</fullName>
    </submittedName>
</protein>